<reference evidence="4" key="1">
    <citation type="submission" date="2015-07" db="EMBL/GenBank/DDBJ databases">
        <title>Complete genome sequence and phylogenetic analysis of Limnochorda pilosa.</title>
        <authorList>
            <person name="Watanabe M."/>
            <person name="Kojima H."/>
            <person name="Fukui M."/>
        </authorList>
    </citation>
    <scope>NUCLEOTIDE SEQUENCE [LARGE SCALE GENOMIC DNA]</scope>
    <source>
        <strain evidence="4">HC45</strain>
    </source>
</reference>
<keyword evidence="2" id="KW-1133">Transmembrane helix</keyword>
<dbReference type="PANTHER" id="PTHR33269:SF17">
    <property type="entry name" value="NADH-UBIQUINONE OXIDOREDUCTASE CHAIN 6"/>
    <property type="match status" value="1"/>
</dbReference>
<dbReference type="RefSeq" id="WP_068140025.1">
    <property type="nucleotide sequence ID" value="NZ_AP014924.1"/>
</dbReference>
<name>A0A0K2SP74_LIMPI</name>
<feature type="transmembrane region" description="Helical" evidence="2">
    <location>
        <begin position="95"/>
        <end position="116"/>
    </location>
</feature>
<protein>
    <recommendedName>
        <fullName evidence="2">NADH-quinone oxidoreductase subunit J</fullName>
        <ecNumber evidence="2">7.1.1.-</ecNumber>
    </recommendedName>
</protein>
<evidence type="ECO:0000256" key="1">
    <source>
        <dbReference type="ARBA" id="ARBA00005698"/>
    </source>
</evidence>
<dbReference type="STRING" id="1555112.LIP_3110"/>
<feature type="transmembrane region" description="Helical" evidence="2">
    <location>
        <begin position="136"/>
        <end position="161"/>
    </location>
</feature>
<keyword evidence="2" id="KW-0520">NAD</keyword>
<dbReference type="Gene3D" id="1.20.120.1200">
    <property type="entry name" value="NADH-ubiquinone/plastoquinone oxidoreductase chain 6, subunit NuoJ"/>
    <property type="match status" value="1"/>
</dbReference>
<organism evidence="3 4">
    <name type="scientific">Limnochorda pilosa</name>
    <dbReference type="NCBI Taxonomy" id="1555112"/>
    <lineage>
        <taxon>Bacteria</taxon>
        <taxon>Bacillati</taxon>
        <taxon>Bacillota</taxon>
        <taxon>Limnochordia</taxon>
        <taxon>Limnochordales</taxon>
        <taxon>Limnochordaceae</taxon>
        <taxon>Limnochorda</taxon>
    </lineage>
</organism>
<feature type="transmembrane region" description="Helical" evidence="2">
    <location>
        <begin position="30"/>
        <end position="47"/>
    </location>
</feature>
<keyword evidence="2" id="KW-0874">Quinone</keyword>
<feature type="transmembrane region" description="Helical" evidence="2">
    <location>
        <begin position="6"/>
        <end position="23"/>
    </location>
</feature>
<feature type="transmembrane region" description="Helical" evidence="2">
    <location>
        <begin position="53"/>
        <end position="75"/>
    </location>
</feature>
<comment type="function">
    <text evidence="2">NDH-1 shuttles electrons from NADH, via FMN and iron-sulfur (Fe-S) centers, to quinones in the respiratory chain. Couples the redox reaction to proton translocation (for every two electrons transferred, four hydrogen ions are translocated across the cytoplasmic membrane), and thus conserves the redox energy in a proton gradient.</text>
</comment>
<dbReference type="GO" id="GO:0048038">
    <property type="term" value="F:quinone binding"/>
    <property type="evidence" value="ECO:0007669"/>
    <property type="project" value="UniProtKB-UniRule"/>
</dbReference>
<keyword evidence="2" id="KW-1003">Cell membrane</keyword>
<dbReference type="AlphaFoldDB" id="A0A0K2SP74"/>
<dbReference type="Proteomes" id="UP000065807">
    <property type="component" value="Chromosome"/>
</dbReference>
<comment type="similarity">
    <text evidence="1 2">Belongs to the complex I subunit 6 family.</text>
</comment>
<dbReference type="KEGG" id="lpil:LIP_3110"/>
<dbReference type="GO" id="GO:0005886">
    <property type="term" value="C:plasma membrane"/>
    <property type="evidence" value="ECO:0007669"/>
    <property type="project" value="UniProtKB-SubCell"/>
</dbReference>
<dbReference type="InterPro" id="IPR042106">
    <property type="entry name" value="Nuo/plastoQ_OxRdtase_6_NuoJ"/>
</dbReference>
<sequence length="181" mass="18877">MTILFFAVGTLMALAGAVGVVMARKPVHGVIAMILDFAGLAVLYLTLQAEFLAVVQLIVYAGAVMVLFLFVVALLTAEAKPPELRPARLRGQRWLGGTAAGLLLAVLAGVGLAAAGRVTGWTGDFGQVARFGQELLTTHLLAFELLSMVLMIAVVGVVILVGRRRPARGPAGHEPEAGGRP</sequence>
<dbReference type="PANTHER" id="PTHR33269">
    <property type="entry name" value="NADH-UBIQUINONE OXIDOREDUCTASE CHAIN 6"/>
    <property type="match status" value="1"/>
</dbReference>
<keyword evidence="2" id="KW-0472">Membrane</keyword>
<dbReference type="EC" id="7.1.1.-" evidence="2"/>
<comment type="subcellular location">
    <subcellularLocation>
        <location evidence="2">Cell membrane</location>
        <topology evidence="2">Multi-pass membrane protein</topology>
    </subcellularLocation>
</comment>
<dbReference type="Pfam" id="PF00499">
    <property type="entry name" value="Oxidored_q3"/>
    <property type="match status" value="1"/>
</dbReference>
<keyword evidence="4" id="KW-1185">Reference proteome</keyword>
<proteinExistence type="inferred from homology"/>
<dbReference type="PATRIC" id="fig|1555112.3.peg.3156"/>
<evidence type="ECO:0000313" key="4">
    <source>
        <dbReference type="Proteomes" id="UP000065807"/>
    </source>
</evidence>
<evidence type="ECO:0000256" key="2">
    <source>
        <dbReference type="RuleBase" id="RU004429"/>
    </source>
</evidence>
<gene>
    <name evidence="3" type="ORF">LIP_3110</name>
</gene>
<evidence type="ECO:0000313" key="3">
    <source>
        <dbReference type="EMBL" id="BAS28938.1"/>
    </source>
</evidence>
<keyword evidence="2" id="KW-0812">Transmembrane</keyword>
<dbReference type="GO" id="GO:0008137">
    <property type="term" value="F:NADH dehydrogenase (ubiquinone) activity"/>
    <property type="evidence" value="ECO:0007669"/>
    <property type="project" value="UniProtKB-UniRule"/>
</dbReference>
<dbReference type="EMBL" id="AP014924">
    <property type="protein sequence ID" value="BAS28938.1"/>
    <property type="molecule type" value="Genomic_DNA"/>
</dbReference>
<reference evidence="4" key="2">
    <citation type="journal article" date="2016" name="Int. J. Syst. Evol. Microbiol.">
        <title>Complete genome sequence and cell structure of Limnochorda pilosa, a Gram-negative spore-former within the phylum Firmicutes.</title>
        <authorList>
            <person name="Watanabe M."/>
            <person name="Kojima H."/>
            <person name="Fukui M."/>
        </authorList>
    </citation>
    <scope>NUCLEOTIDE SEQUENCE [LARGE SCALE GENOMIC DNA]</scope>
    <source>
        <strain evidence="4">HC45</strain>
    </source>
</reference>
<accession>A0A0K2SP74</accession>
<comment type="catalytic activity">
    <reaction evidence="2">
        <text>a quinone + NADH + 5 H(+)(in) = a quinol + NAD(+) + 4 H(+)(out)</text>
        <dbReference type="Rhea" id="RHEA:57888"/>
        <dbReference type="ChEBI" id="CHEBI:15378"/>
        <dbReference type="ChEBI" id="CHEBI:24646"/>
        <dbReference type="ChEBI" id="CHEBI:57540"/>
        <dbReference type="ChEBI" id="CHEBI:57945"/>
        <dbReference type="ChEBI" id="CHEBI:132124"/>
    </reaction>
</comment>
<dbReference type="InterPro" id="IPR001457">
    <property type="entry name" value="NADH_UbQ/plastoQ_OxRdtase_su6"/>
</dbReference>